<feature type="domain" description="AB hydrolase-1" evidence="1">
    <location>
        <begin position="32"/>
        <end position="221"/>
    </location>
</feature>
<organism evidence="2 3">
    <name type="scientific">Rhodococcus oxybenzonivorans</name>
    <dbReference type="NCBI Taxonomy" id="1990687"/>
    <lineage>
        <taxon>Bacteria</taxon>
        <taxon>Bacillati</taxon>
        <taxon>Actinomycetota</taxon>
        <taxon>Actinomycetes</taxon>
        <taxon>Mycobacteriales</taxon>
        <taxon>Nocardiaceae</taxon>
        <taxon>Rhodococcus</taxon>
    </lineage>
</organism>
<evidence type="ECO:0000313" key="2">
    <source>
        <dbReference type="EMBL" id="AWK71765.1"/>
    </source>
</evidence>
<dbReference type="InterPro" id="IPR029058">
    <property type="entry name" value="AB_hydrolase_fold"/>
</dbReference>
<dbReference type="Gene3D" id="3.40.50.1820">
    <property type="entry name" value="alpha/beta hydrolase"/>
    <property type="match status" value="1"/>
</dbReference>
<gene>
    <name evidence="2" type="ORF">CBI38_09320</name>
</gene>
<evidence type="ECO:0000313" key="3">
    <source>
        <dbReference type="Proteomes" id="UP000245711"/>
    </source>
</evidence>
<proteinExistence type="predicted"/>
<dbReference type="OrthoDB" id="7185741at2"/>
<reference evidence="2 3" key="1">
    <citation type="submission" date="2017-05" db="EMBL/GenBank/DDBJ databases">
        <title>Isolation of Rhodococcus sp. S2-17 biodegrading of BP-3.</title>
        <authorList>
            <person name="Lee Y."/>
            <person name="Kim K.H."/>
            <person name="Chun B.H."/>
            <person name="Jung H.S."/>
            <person name="Jeon C.O."/>
        </authorList>
    </citation>
    <scope>NUCLEOTIDE SEQUENCE [LARGE SCALE GENOMIC DNA]</scope>
    <source>
        <strain evidence="2 3">S2-17</strain>
    </source>
</reference>
<dbReference type="Proteomes" id="UP000245711">
    <property type="component" value="Chromosome"/>
</dbReference>
<protein>
    <recommendedName>
        <fullName evidence="1">AB hydrolase-1 domain-containing protein</fullName>
    </recommendedName>
</protein>
<dbReference type="Pfam" id="PF12697">
    <property type="entry name" value="Abhydrolase_6"/>
    <property type="match status" value="1"/>
</dbReference>
<accession>A0A2S2BT11</accession>
<dbReference type="RefSeq" id="WP_109328335.1">
    <property type="nucleotide sequence ID" value="NZ_CP021354.1"/>
</dbReference>
<name>A0A2S2BT11_9NOCA</name>
<dbReference type="InterPro" id="IPR000073">
    <property type="entry name" value="AB_hydrolase_1"/>
</dbReference>
<dbReference type="KEGG" id="roz:CBI38_09320"/>
<dbReference type="EMBL" id="CP021354">
    <property type="protein sequence ID" value="AWK71765.1"/>
    <property type="molecule type" value="Genomic_DNA"/>
</dbReference>
<dbReference type="AlphaFoldDB" id="A0A2S2BT11"/>
<sequence length="256" mass="27020">MLVSGAIAAADTWSAVSDPSGALVPSGPAVYPQVAAFAQVCAYDRPGSARIDDTFTPSTPIPQPTTPRNAVADLHALLTAADVPGPYVLARWSMGGPIARVYAGTHSSDVSGLVLVDGTSEYLQAELTPTEFGTFLQMSAKDEQAVVAQWSDVERFDLAAAFAELRAAPPVPDIPVIVLSADEFDANAIRARLPADAPPDYPEVFWRAQLASQNALAGLFPRVEHVGHQQRAQHSQPITGLIVGAIRDLVAEAEET</sequence>
<keyword evidence="3" id="KW-1185">Reference proteome</keyword>
<dbReference type="SUPFAM" id="SSF53474">
    <property type="entry name" value="alpha/beta-Hydrolases"/>
    <property type="match status" value="1"/>
</dbReference>
<evidence type="ECO:0000259" key="1">
    <source>
        <dbReference type="Pfam" id="PF12697"/>
    </source>
</evidence>